<dbReference type="OrthoDB" id="9794201at2"/>
<dbReference type="InterPro" id="IPR041657">
    <property type="entry name" value="HTH_17"/>
</dbReference>
<dbReference type="Pfam" id="PF12728">
    <property type="entry name" value="HTH_17"/>
    <property type="match status" value="1"/>
</dbReference>
<keyword evidence="2" id="KW-1185">Reference proteome</keyword>
<evidence type="ECO:0000313" key="1">
    <source>
        <dbReference type="EMBL" id="BBH18712.1"/>
    </source>
</evidence>
<reference evidence="1 2" key="1">
    <citation type="submission" date="2018-11" db="EMBL/GenBank/DDBJ databases">
        <title>Complete genome sequence of Paenibacillus baekrokdamisoli strain KCTC 33723.</title>
        <authorList>
            <person name="Kang S.W."/>
            <person name="Lee K.C."/>
            <person name="Kim K.K."/>
            <person name="Kim J.S."/>
            <person name="Kim D.S."/>
            <person name="Ko S.H."/>
            <person name="Yang S.H."/>
            <person name="Lee J.S."/>
        </authorList>
    </citation>
    <scope>NUCLEOTIDE SEQUENCE [LARGE SCALE GENOMIC DNA]</scope>
    <source>
        <strain evidence="1 2">KCTC 33723</strain>
    </source>
</reference>
<organism evidence="1 2">
    <name type="scientific">Paenibacillus baekrokdamisoli</name>
    <dbReference type="NCBI Taxonomy" id="1712516"/>
    <lineage>
        <taxon>Bacteria</taxon>
        <taxon>Bacillati</taxon>
        <taxon>Bacillota</taxon>
        <taxon>Bacilli</taxon>
        <taxon>Bacillales</taxon>
        <taxon>Paenibacillaceae</taxon>
        <taxon>Paenibacillus</taxon>
    </lineage>
</organism>
<gene>
    <name evidence="1" type="ORF">Back11_00570</name>
</gene>
<dbReference type="AlphaFoldDB" id="A0A3G9IKL6"/>
<dbReference type="RefSeq" id="WP_125653177.1">
    <property type="nucleotide sequence ID" value="NZ_AP019308.1"/>
</dbReference>
<dbReference type="Proteomes" id="UP000275368">
    <property type="component" value="Chromosome"/>
</dbReference>
<proteinExistence type="predicted"/>
<accession>A0A3G9IKL6</accession>
<name>A0A3G9IKL6_9BACL</name>
<sequence length="65" mass="7575">MKFKNPLDHVLTTAEVAEKLQVTKRQVARLCKANKLIYREAPGLLLILKESVEEYVSDRRKSEYI</sequence>
<protein>
    <submittedName>
        <fullName evidence="1">Uncharacterized protein</fullName>
    </submittedName>
</protein>
<dbReference type="EMBL" id="AP019308">
    <property type="protein sequence ID" value="BBH18712.1"/>
    <property type="molecule type" value="Genomic_DNA"/>
</dbReference>
<dbReference type="KEGG" id="pbk:Back11_00570"/>
<evidence type="ECO:0000313" key="2">
    <source>
        <dbReference type="Proteomes" id="UP000275368"/>
    </source>
</evidence>